<dbReference type="Proteomes" id="UP000619295">
    <property type="component" value="Unassembled WGS sequence"/>
</dbReference>
<dbReference type="InterPro" id="IPR015942">
    <property type="entry name" value="Asp/Glu/hydantoin_racemase"/>
</dbReference>
<reference evidence="1" key="1">
    <citation type="submission" date="2020-09" db="EMBL/GenBank/DDBJ databases">
        <title>Bosea spartocytisi sp. nov. a root nodule endophyte of Spartocytisus supranubius in the high mountain ecosystem fo the Teide National Park (Canary Islands, Spain).</title>
        <authorList>
            <person name="Pulido-Suarez L."/>
            <person name="Peix A."/>
            <person name="Igual J.M."/>
            <person name="Socas-Perez N."/>
            <person name="Velazquez E."/>
            <person name="Flores-Felix J.D."/>
            <person name="Leon-Barrios M."/>
        </authorList>
    </citation>
    <scope>NUCLEOTIDE SEQUENCE</scope>
    <source>
        <strain evidence="1">SSUT16</strain>
    </source>
</reference>
<evidence type="ECO:0000313" key="1">
    <source>
        <dbReference type="EMBL" id="MBD3848630.1"/>
    </source>
</evidence>
<comment type="caution">
    <text evidence="1">The sequence shown here is derived from an EMBL/GenBank/DDBJ whole genome shotgun (WGS) entry which is preliminary data.</text>
</comment>
<dbReference type="EMBL" id="JACXWY010000020">
    <property type="protein sequence ID" value="MBD3848630.1"/>
    <property type="molecule type" value="Genomic_DNA"/>
</dbReference>
<accession>A0A927EEJ1</accession>
<sequence>MRNNLRQKTYYGVTVGILMVNSRFRRWPGDIGHAGTWDFPVQYKIVHDAVPSRMTELHQSSLLEPFKRAAQELIDAGVDGITTTCGFLSIYQRELADFCSVPVATSALLQVPMVERMLPTGKKVGILTYNAEVLNGPYLRAVGIAEDTPVVGLPQSSEFVRSIREGDDTVPYDVLRNEVLAAAGDLLSRHPDVGAIVGECTNLTPFSADIAERFGLPVFDAVTMVNTFHAALKPRRFGTD</sequence>
<evidence type="ECO:0000313" key="2">
    <source>
        <dbReference type="Proteomes" id="UP000619295"/>
    </source>
</evidence>
<name>A0A927EEJ1_9HYPH</name>
<dbReference type="AlphaFoldDB" id="A0A927EEJ1"/>
<proteinExistence type="predicted"/>
<dbReference type="RefSeq" id="WP_038363369.1">
    <property type="nucleotide sequence ID" value="NZ_JACXWY010000020.1"/>
</dbReference>
<dbReference type="NCBIfam" id="NF005679">
    <property type="entry name" value="PRK07475.1"/>
    <property type="match status" value="1"/>
</dbReference>
<keyword evidence="2" id="KW-1185">Reference proteome</keyword>
<organism evidence="1 2">
    <name type="scientific">Bosea spartocytisi</name>
    <dbReference type="NCBI Taxonomy" id="2773451"/>
    <lineage>
        <taxon>Bacteria</taxon>
        <taxon>Pseudomonadati</taxon>
        <taxon>Pseudomonadota</taxon>
        <taxon>Alphaproteobacteria</taxon>
        <taxon>Hyphomicrobiales</taxon>
        <taxon>Boseaceae</taxon>
        <taxon>Bosea</taxon>
    </lineage>
</organism>
<dbReference type="Pfam" id="PF01177">
    <property type="entry name" value="Asp_Glu_race"/>
    <property type="match status" value="1"/>
</dbReference>
<gene>
    <name evidence="1" type="ORF">IED13_23285</name>
</gene>
<protein>
    <submittedName>
        <fullName evidence="1">Aspartate/glutamate racemase family protein</fullName>
    </submittedName>
</protein>